<dbReference type="EMBL" id="BAABJX010000016">
    <property type="protein sequence ID" value="GAA4825599.1"/>
    <property type="molecule type" value="Genomic_DNA"/>
</dbReference>
<reference evidence="2" key="1">
    <citation type="journal article" date="2019" name="Int. J. Syst. Evol. Microbiol.">
        <title>The Global Catalogue of Microorganisms (GCM) 10K type strain sequencing project: providing services to taxonomists for standard genome sequencing and annotation.</title>
        <authorList>
            <consortium name="The Broad Institute Genomics Platform"/>
            <consortium name="The Broad Institute Genome Sequencing Center for Infectious Disease"/>
            <person name="Wu L."/>
            <person name="Ma J."/>
        </authorList>
    </citation>
    <scope>NUCLEOTIDE SEQUENCE [LARGE SCALE GENOMIC DNA]</scope>
    <source>
        <strain evidence="2">JCM 18326</strain>
    </source>
</reference>
<dbReference type="RefSeq" id="WP_345369339.1">
    <property type="nucleotide sequence ID" value="NZ_BAABJX010000016.1"/>
</dbReference>
<evidence type="ECO:0008006" key="3">
    <source>
        <dbReference type="Google" id="ProtNLM"/>
    </source>
</evidence>
<accession>A0ABP9D3T1</accession>
<name>A0ABP9D3T1_9BACT</name>
<dbReference type="Proteomes" id="UP001500298">
    <property type="component" value="Unassembled WGS sequence"/>
</dbReference>
<sequence length="99" mass="11440">MAKDILLNENNELLIVNGDFVVGEADEQNIRLNLVSHKGDWRQHPEAGFGIDRFIKSSEADTNRFKAELQQALRQDGYRLKSLDIDEGFEDFNLEFEKL</sequence>
<organism evidence="1 2">
    <name type="scientific">Algivirga pacifica</name>
    <dbReference type="NCBI Taxonomy" id="1162670"/>
    <lineage>
        <taxon>Bacteria</taxon>
        <taxon>Pseudomonadati</taxon>
        <taxon>Bacteroidota</taxon>
        <taxon>Cytophagia</taxon>
        <taxon>Cytophagales</taxon>
        <taxon>Flammeovirgaceae</taxon>
        <taxon>Algivirga</taxon>
    </lineage>
</organism>
<evidence type="ECO:0000313" key="2">
    <source>
        <dbReference type="Proteomes" id="UP001500298"/>
    </source>
</evidence>
<proteinExistence type="predicted"/>
<protein>
    <recommendedName>
        <fullName evidence="3">Oxidase</fullName>
    </recommendedName>
</protein>
<evidence type="ECO:0000313" key="1">
    <source>
        <dbReference type="EMBL" id="GAA4825599.1"/>
    </source>
</evidence>
<gene>
    <name evidence="1" type="ORF">GCM10023331_07620</name>
</gene>
<comment type="caution">
    <text evidence="1">The sequence shown here is derived from an EMBL/GenBank/DDBJ whole genome shotgun (WGS) entry which is preliminary data.</text>
</comment>
<keyword evidence="2" id="KW-1185">Reference proteome</keyword>